<protein>
    <submittedName>
        <fullName evidence="2">DUF3078 domain-containing protein</fullName>
    </submittedName>
</protein>
<keyword evidence="1" id="KW-0732">Signal</keyword>
<feature type="signal peptide" evidence="1">
    <location>
        <begin position="1"/>
        <end position="19"/>
    </location>
</feature>
<dbReference type="Proteomes" id="UP001500067">
    <property type="component" value="Unassembled WGS sequence"/>
</dbReference>
<organism evidence="2 3">
    <name type="scientific">Nemorincola caseinilytica</name>
    <dbReference type="NCBI Taxonomy" id="2054315"/>
    <lineage>
        <taxon>Bacteria</taxon>
        <taxon>Pseudomonadati</taxon>
        <taxon>Bacteroidota</taxon>
        <taxon>Chitinophagia</taxon>
        <taxon>Chitinophagales</taxon>
        <taxon>Chitinophagaceae</taxon>
        <taxon>Nemorincola</taxon>
    </lineage>
</organism>
<evidence type="ECO:0000313" key="2">
    <source>
        <dbReference type="EMBL" id="GAA4467897.1"/>
    </source>
</evidence>
<name>A0ABP8NLK9_9BACT</name>
<accession>A0ABP8NLK9</accession>
<keyword evidence="3" id="KW-1185">Reference proteome</keyword>
<comment type="caution">
    <text evidence="2">The sequence shown here is derived from an EMBL/GenBank/DDBJ whole genome shotgun (WGS) entry which is preliminary data.</text>
</comment>
<feature type="chain" id="PRO_5045714355" evidence="1">
    <location>
        <begin position="20"/>
        <end position="339"/>
    </location>
</feature>
<dbReference type="Pfam" id="PF11276">
    <property type="entry name" value="DUF3078"/>
    <property type="match status" value="1"/>
</dbReference>
<dbReference type="RefSeq" id="WP_345083609.1">
    <property type="nucleotide sequence ID" value="NZ_BAABFA010000018.1"/>
</dbReference>
<dbReference type="EMBL" id="BAABFA010000018">
    <property type="protein sequence ID" value="GAA4467897.1"/>
    <property type="molecule type" value="Genomic_DNA"/>
</dbReference>
<sequence>MKKQLLFLFCLISSAPIFAQINKVDDVKKSLQTENKDTVAWVHSGVASIGINGGFLHNWAAGGELASLLVNGIFSGRLDRLNHRDIWSNNLDMTYGLIYNYSTGFVPRKTDDRIDFTSKYGMMLDTTNNIFLTGLFNFKSQFTKGYDYSLPKWDSMSTSAFFSPAFFTLALGLEYRKGSDISIFLSPAAARVITADRYYTLSNPEGMFGVPYGKTYAKQLGAYFSGRYTVNINKNMIYKTRLDLYSNYLAKDTKDSTGAVIKKDNPGNINVLFDNLFSWKVSKVFTITLGLTLMYDNNIPYSKTYIDDLGNEVPKNEPGADLGWMQIKQVATFGLGYKF</sequence>
<proteinExistence type="predicted"/>
<evidence type="ECO:0000256" key="1">
    <source>
        <dbReference type="SAM" id="SignalP"/>
    </source>
</evidence>
<gene>
    <name evidence="2" type="ORF">GCM10023093_24480</name>
</gene>
<reference evidence="3" key="1">
    <citation type="journal article" date="2019" name="Int. J. Syst. Evol. Microbiol.">
        <title>The Global Catalogue of Microorganisms (GCM) 10K type strain sequencing project: providing services to taxonomists for standard genome sequencing and annotation.</title>
        <authorList>
            <consortium name="The Broad Institute Genomics Platform"/>
            <consortium name="The Broad Institute Genome Sequencing Center for Infectious Disease"/>
            <person name="Wu L."/>
            <person name="Ma J."/>
        </authorList>
    </citation>
    <scope>NUCLEOTIDE SEQUENCE [LARGE SCALE GENOMIC DNA]</scope>
    <source>
        <strain evidence="3">JCM 32105</strain>
    </source>
</reference>
<dbReference type="InterPro" id="IPR021428">
    <property type="entry name" value="DUF3078"/>
</dbReference>
<evidence type="ECO:0000313" key="3">
    <source>
        <dbReference type="Proteomes" id="UP001500067"/>
    </source>
</evidence>